<dbReference type="AlphaFoldDB" id="A0AAW8M3Q9"/>
<gene>
    <name evidence="3" type="ORF">J2W61_005525</name>
</gene>
<accession>A0AAW8M3Q9</accession>
<evidence type="ECO:0000256" key="1">
    <source>
        <dbReference type="ARBA" id="ARBA00008270"/>
    </source>
</evidence>
<dbReference type="EMBL" id="JAVDSW010000020">
    <property type="protein sequence ID" value="MDR6705650.1"/>
    <property type="molecule type" value="Genomic_DNA"/>
</dbReference>
<dbReference type="NCBIfam" id="TIGR00654">
    <property type="entry name" value="PhzF_family"/>
    <property type="match status" value="1"/>
</dbReference>
<evidence type="ECO:0000256" key="2">
    <source>
        <dbReference type="ARBA" id="ARBA00023235"/>
    </source>
</evidence>
<dbReference type="InterPro" id="IPR003719">
    <property type="entry name" value="Phenazine_PhzF-like"/>
</dbReference>
<dbReference type="RefSeq" id="WP_111785474.1">
    <property type="nucleotide sequence ID" value="NZ_JAGIPD010000015.1"/>
</dbReference>
<comment type="caution">
    <text evidence="3">The sequence shown here is derived from an EMBL/GenBank/DDBJ whole genome shotgun (WGS) entry which is preliminary data.</text>
</comment>
<evidence type="ECO:0000313" key="3">
    <source>
        <dbReference type="EMBL" id="MDR6705650.1"/>
    </source>
</evidence>
<dbReference type="Proteomes" id="UP001265315">
    <property type="component" value="Unassembled WGS sequence"/>
</dbReference>
<organism evidence="3 4">
    <name type="scientific">Agrobacterium tumefaciens</name>
    <dbReference type="NCBI Taxonomy" id="358"/>
    <lineage>
        <taxon>Bacteria</taxon>
        <taxon>Pseudomonadati</taxon>
        <taxon>Pseudomonadota</taxon>
        <taxon>Alphaproteobacteria</taxon>
        <taxon>Hyphomicrobiales</taxon>
        <taxon>Rhizobiaceae</taxon>
        <taxon>Rhizobium/Agrobacterium group</taxon>
        <taxon>Agrobacterium</taxon>
        <taxon>Agrobacterium tumefaciens complex</taxon>
    </lineage>
</organism>
<dbReference type="Pfam" id="PF02567">
    <property type="entry name" value="PhzC-PhzF"/>
    <property type="match status" value="1"/>
</dbReference>
<dbReference type="GO" id="GO:0016853">
    <property type="term" value="F:isomerase activity"/>
    <property type="evidence" value="ECO:0007669"/>
    <property type="project" value="UniProtKB-KW"/>
</dbReference>
<dbReference type="PANTHER" id="PTHR13774:SF39">
    <property type="entry name" value="BIOSYNTHESIS PROTEIN, PUTATIVE-RELATED"/>
    <property type="match status" value="1"/>
</dbReference>
<dbReference type="Gene3D" id="3.10.310.10">
    <property type="entry name" value="Diaminopimelate Epimerase, Chain A, domain 1"/>
    <property type="match status" value="2"/>
</dbReference>
<dbReference type="GO" id="GO:0005737">
    <property type="term" value="C:cytoplasm"/>
    <property type="evidence" value="ECO:0007669"/>
    <property type="project" value="TreeGrafter"/>
</dbReference>
<keyword evidence="2" id="KW-0413">Isomerase</keyword>
<dbReference type="PANTHER" id="PTHR13774">
    <property type="entry name" value="PHENAZINE BIOSYNTHESIS PROTEIN"/>
    <property type="match status" value="1"/>
</dbReference>
<comment type="similarity">
    <text evidence="1">Belongs to the PhzF family.</text>
</comment>
<dbReference type="PIRSF" id="PIRSF016184">
    <property type="entry name" value="PhzC_PhzF"/>
    <property type="match status" value="1"/>
</dbReference>
<dbReference type="SUPFAM" id="SSF54506">
    <property type="entry name" value="Diaminopimelate epimerase-like"/>
    <property type="match status" value="1"/>
</dbReference>
<sequence>MASVQAFLYDAFTEARFGGNTAGVVLHSGIDHASMAQIAAELNAPTTGFVQALADNTWSIRFFTPSTEIDMCGHVLIGVFSTLSDLGVIPAGNYSVKAVTPAGDLPVAVSRPVEGRPLIEMTQRRPTFRSVTVQKYDICQFLGIRLDDMHPHLPIELVSTGLTHLIIPVRDVSVLSKLRPQFGTLGELSQRLGADTVPVIAMDGLADDVTVRVRDFCPGIGNNEEAASGTTNGATACYLVQHKQLVSGQPTIVVNAEQGVEMGRKSVIVSRLTLSNAGDVQEVTVAGHAVPVMSGTFLTG</sequence>
<protein>
    <submittedName>
        <fullName evidence="3">PhzF family phenazine biosynthesis protein</fullName>
    </submittedName>
</protein>
<name>A0AAW8M3Q9_AGRTU</name>
<evidence type="ECO:0000313" key="4">
    <source>
        <dbReference type="Proteomes" id="UP001265315"/>
    </source>
</evidence>
<reference evidence="3" key="1">
    <citation type="submission" date="2023-07" db="EMBL/GenBank/DDBJ databases">
        <title>Sorghum-associated microbial communities from plants grown in Nebraska, USA.</title>
        <authorList>
            <person name="Schachtman D."/>
        </authorList>
    </citation>
    <scope>NUCLEOTIDE SEQUENCE</scope>
    <source>
        <strain evidence="3">1457</strain>
    </source>
</reference>
<proteinExistence type="inferred from homology"/>